<keyword evidence="5" id="KW-0175">Coiled coil</keyword>
<evidence type="ECO:0000256" key="1">
    <source>
        <dbReference type="ARBA" id="ARBA00022490"/>
    </source>
</evidence>
<evidence type="ECO:0000313" key="6">
    <source>
        <dbReference type="EMBL" id="GAL34842.1"/>
    </source>
</evidence>
<reference evidence="6 7" key="1">
    <citation type="submission" date="2014-09" db="EMBL/GenBank/DDBJ databases">
        <title>Vibrio maritimus JCM 19240. (C210) whole genome shotgun sequence.</title>
        <authorList>
            <person name="Sawabe T."/>
            <person name="Meirelles P."/>
            <person name="Nakanishi M."/>
            <person name="Sayaka M."/>
            <person name="Hattori M."/>
            <person name="Ohkuma M."/>
        </authorList>
    </citation>
    <scope>NUCLEOTIDE SEQUENCE [LARGE SCALE GENOMIC DNA]</scope>
    <source>
        <strain evidence="6 7">JCM 19240</strain>
    </source>
</reference>
<organism evidence="6 7">
    <name type="scientific">Vibrio maritimus</name>
    <dbReference type="NCBI Taxonomy" id="990268"/>
    <lineage>
        <taxon>Bacteria</taxon>
        <taxon>Pseudomonadati</taxon>
        <taxon>Pseudomonadota</taxon>
        <taxon>Gammaproteobacteria</taxon>
        <taxon>Vibrionales</taxon>
        <taxon>Vibrionaceae</taxon>
        <taxon>Vibrio</taxon>
    </lineage>
</organism>
<evidence type="ECO:0000256" key="5">
    <source>
        <dbReference type="SAM" id="Coils"/>
    </source>
</evidence>
<dbReference type="Proteomes" id="UP000029224">
    <property type="component" value="Unassembled WGS sequence"/>
</dbReference>
<proteinExistence type="predicted"/>
<dbReference type="AlphaFoldDB" id="A0A090TV29"/>
<feature type="coiled-coil region" evidence="5">
    <location>
        <begin position="9"/>
        <end position="100"/>
    </location>
</feature>
<keyword evidence="1" id="KW-0963">Cytoplasm</keyword>
<evidence type="ECO:0000256" key="4">
    <source>
        <dbReference type="ARBA" id="ARBA00023125"/>
    </source>
</evidence>
<dbReference type="EMBL" id="BBMT01000005">
    <property type="protein sequence ID" value="GAL34842.1"/>
    <property type="molecule type" value="Genomic_DNA"/>
</dbReference>
<dbReference type="PANTHER" id="PTHR42963:SF1">
    <property type="entry name" value="DUF4476 DOMAIN-CONTAINING PROTEIN"/>
    <property type="match status" value="1"/>
</dbReference>
<comment type="caution">
    <text evidence="6">The sequence shown here is derived from an EMBL/GenBank/DDBJ whole genome shotgun (WGS) entry which is preliminary data.</text>
</comment>
<evidence type="ECO:0000256" key="3">
    <source>
        <dbReference type="ARBA" id="ARBA00023067"/>
    </source>
</evidence>
<evidence type="ECO:0000313" key="7">
    <source>
        <dbReference type="Proteomes" id="UP000029224"/>
    </source>
</evidence>
<gene>
    <name evidence="6" type="ORF">JCM19240_4392</name>
</gene>
<dbReference type="InterPro" id="IPR050308">
    <property type="entry name" value="MukB/SMC"/>
</dbReference>
<reference evidence="6 7" key="2">
    <citation type="submission" date="2014-09" db="EMBL/GenBank/DDBJ databases">
        <authorList>
            <consortium name="NBRP consortium"/>
            <person name="Sawabe T."/>
            <person name="Meirelles P."/>
            <person name="Nakanishi M."/>
            <person name="Sayaka M."/>
            <person name="Hattori M."/>
            <person name="Ohkuma M."/>
        </authorList>
    </citation>
    <scope>NUCLEOTIDE SEQUENCE [LARGE SCALE GENOMIC DNA]</scope>
    <source>
        <strain evidence="6 7">JCM 19240</strain>
    </source>
</reference>
<dbReference type="GO" id="GO:0005737">
    <property type="term" value="C:cytoplasm"/>
    <property type="evidence" value="ECO:0007669"/>
    <property type="project" value="TreeGrafter"/>
</dbReference>
<keyword evidence="2" id="KW-0159">Chromosome partition</keyword>
<protein>
    <submittedName>
        <fullName evidence="6">Chromosome partition protein MukB</fullName>
    </submittedName>
</protein>
<dbReference type="GO" id="GO:0003677">
    <property type="term" value="F:DNA binding"/>
    <property type="evidence" value="ECO:0007669"/>
    <property type="project" value="UniProtKB-KW"/>
</dbReference>
<evidence type="ECO:0000256" key="2">
    <source>
        <dbReference type="ARBA" id="ARBA00022829"/>
    </source>
</evidence>
<accession>A0A090TV29</accession>
<keyword evidence="4" id="KW-0238">DNA-binding</keyword>
<dbReference type="GO" id="GO:0030261">
    <property type="term" value="P:chromosome condensation"/>
    <property type="evidence" value="ECO:0007669"/>
    <property type="project" value="UniProtKB-KW"/>
</dbReference>
<keyword evidence="3" id="KW-0226">DNA condensation</keyword>
<sequence>MLDSDPEQFDALTSQYQNADKALQTLKAQIFAVADLAERRPYFAYADSMDMLNQSSELSEQLKAKLVQAEATRARLREGLKQVQEQANQYNQVLASLKSSHQAKLETVQEFKAELQEYGIILMSQR</sequence>
<keyword evidence="7" id="KW-1185">Reference proteome</keyword>
<dbReference type="GO" id="GO:0007059">
    <property type="term" value="P:chromosome segregation"/>
    <property type="evidence" value="ECO:0007669"/>
    <property type="project" value="UniProtKB-KW"/>
</dbReference>
<dbReference type="PANTHER" id="PTHR42963">
    <property type="entry name" value="CHROMOSOME PARTITION PROTEIN MUKB"/>
    <property type="match status" value="1"/>
</dbReference>
<name>A0A090TV29_9VIBR</name>